<dbReference type="SUPFAM" id="SSF55608">
    <property type="entry name" value="Homing endonucleases"/>
    <property type="match status" value="1"/>
</dbReference>
<comment type="similarity">
    <text evidence="1">Belongs to the GSP E family.</text>
</comment>
<evidence type="ECO:0000313" key="5">
    <source>
        <dbReference type="EMBL" id="HHQ80013.1"/>
    </source>
</evidence>
<reference evidence="5" key="1">
    <citation type="journal article" date="2020" name="mSystems">
        <title>Genome- and Community-Level Interaction Insights into Carbon Utilization and Element Cycling Functions of Hydrothermarchaeota in Hydrothermal Sediment.</title>
        <authorList>
            <person name="Zhou Z."/>
            <person name="Liu Y."/>
            <person name="Xu W."/>
            <person name="Pan J."/>
            <person name="Luo Z.H."/>
            <person name="Li M."/>
        </authorList>
    </citation>
    <scope>NUCLEOTIDE SEQUENCE [LARGE SCALE GENOMIC DNA]</scope>
    <source>
        <strain evidence="5">SpSt-1116</strain>
    </source>
</reference>
<dbReference type="NCBIfam" id="TIGR01445">
    <property type="entry name" value="intein_Nterm"/>
    <property type="match status" value="2"/>
</dbReference>
<dbReference type="CDD" id="cd00081">
    <property type="entry name" value="Hint"/>
    <property type="match status" value="3"/>
</dbReference>
<comment type="caution">
    <text evidence="5">The sequence shown here is derived from an EMBL/GenBank/DDBJ whole genome shotgun (WGS) entry which is preliminary data.</text>
</comment>
<dbReference type="AlphaFoldDB" id="A0A7J3ZIY3"/>
<name>A0A7J3ZIY3_9CREN</name>
<dbReference type="PROSITE" id="PS50818">
    <property type="entry name" value="INTEIN_C_TER"/>
    <property type="match status" value="2"/>
</dbReference>
<keyword evidence="3" id="KW-0651">Protein splicing</keyword>
<dbReference type="Pfam" id="PF00437">
    <property type="entry name" value="T2SSE"/>
    <property type="match status" value="1"/>
</dbReference>
<dbReference type="InterPro" id="IPR036844">
    <property type="entry name" value="Hint_dom_sf"/>
</dbReference>
<dbReference type="GO" id="GO:0016887">
    <property type="term" value="F:ATP hydrolysis activity"/>
    <property type="evidence" value="ECO:0007669"/>
    <property type="project" value="InterPro"/>
</dbReference>
<dbReference type="InterPro" id="IPR004042">
    <property type="entry name" value="Intein_endonuc_central"/>
</dbReference>
<dbReference type="InterPro" id="IPR006142">
    <property type="entry name" value="INTEIN"/>
</dbReference>
<dbReference type="Gene3D" id="2.170.16.10">
    <property type="entry name" value="Hedgehog/Intein (Hint) domain"/>
    <property type="match status" value="3"/>
</dbReference>
<dbReference type="GO" id="GO:0016539">
    <property type="term" value="P:intein-mediated protein splicing"/>
    <property type="evidence" value="ECO:0007669"/>
    <property type="project" value="InterPro"/>
</dbReference>
<evidence type="ECO:0000256" key="2">
    <source>
        <dbReference type="ARBA" id="ARBA00022813"/>
    </source>
</evidence>
<dbReference type="NCBIfam" id="TIGR01443">
    <property type="entry name" value="intein_Cterm"/>
    <property type="match status" value="1"/>
</dbReference>
<dbReference type="EMBL" id="DRZC01000015">
    <property type="protein sequence ID" value="HHQ80013.1"/>
    <property type="molecule type" value="Genomic_DNA"/>
</dbReference>
<dbReference type="InterPro" id="IPR003587">
    <property type="entry name" value="Hint_dom_N"/>
</dbReference>
<accession>A0A7J3ZIY3</accession>
<evidence type="ECO:0000256" key="3">
    <source>
        <dbReference type="ARBA" id="ARBA00023000"/>
    </source>
</evidence>
<evidence type="ECO:0000259" key="4">
    <source>
        <dbReference type="PROSITE" id="PS50819"/>
    </source>
</evidence>
<protein>
    <recommendedName>
        <fullName evidence="4">DOD-type homing endonuclease domain-containing protein</fullName>
    </recommendedName>
</protein>
<dbReference type="PANTHER" id="PTHR30486">
    <property type="entry name" value="TWITCHING MOTILITY PROTEIN PILT"/>
    <property type="match status" value="1"/>
</dbReference>
<dbReference type="PANTHER" id="PTHR30486:SF6">
    <property type="entry name" value="TYPE IV PILUS RETRACTATION ATPASE PILT"/>
    <property type="match status" value="1"/>
</dbReference>
<dbReference type="PROSITE" id="PS50817">
    <property type="entry name" value="INTEIN_N_TER"/>
    <property type="match status" value="2"/>
</dbReference>
<dbReference type="SUPFAM" id="SSF51294">
    <property type="entry name" value="Hedgehog/intein (Hint) domain"/>
    <property type="match status" value="2"/>
</dbReference>
<dbReference type="PROSITE" id="PS50819">
    <property type="entry name" value="INTEIN_ENDONUCLEASE"/>
    <property type="match status" value="1"/>
</dbReference>
<dbReference type="InterPro" id="IPR027434">
    <property type="entry name" value="Homing_endonucl"/>
</dbReference>
<dbReference type="InterPro" id="IPR030934">
    <property type="entry name" value="Intein_C"/>
</dbReference>
<dbReference type="SMART" id="SM00306">
    <property type="entry name" value="HintN"/>
    <property type="match status" value="2"/>
</dbReference>
<dbReference type="InterPro" id="IPR006141">
    <property type="entry name" value="Intein_N"/>
</dbReference>
<dbReference type="Gene3D" id="3.40.50.300">
    <property type="entry name" value="P-loop containing nucleotide triphosphate hydrolases"/>
    <property type="match status" value="2"/>
</dbReference>
<proteinExistence type="inferred from homology"/>
<dbReference type="Gene3D" id="3.10.28.10">
    <property type="entry name" value="Homing endonucleases"/>
    <property type="match status" value="1"/>
</dbReference>
<dbReference type="InterPro" id="IPR050921">
    <property type="entry name" value="T4SS_GSP_E_ATPase"/>
</dbReference>
<dbReference type="SMART" id="SM00305">
    <property type="entry name" value="HintC"/>
    <property type="match status" value="2"/>
</dbReference>
<dbReference type="Pfam" id="PF14890">
    <property type="entry name" value="Intein_splicing"/>
    <property type="match status" value="1"/>
</dbReference>
<keyword evidence="2" id="KW-0068">Autocatalytic cleavage</keyword>
<dbReference type="InterPro" id="IPR001482">
    <property type="entry name" value="T2SS/T4SS_dom"/>
</dbReference>
<dbReference type="Gene3D" id="3.30.450.380">
    <property type="match status" value="1"/>
</dbReference>
<dbReference type="InterPro" id="IPR027417">
    <property type="entry name" value="P-loop_NTPase"/>
</dbReference>
<dbReference type="InterPro" id="IPR003586">
    <property type="entry name" value="Hint_dom_C"/>
</dbReference>
<organism evidence="5">
    <name type="scientific">Fervidicoccus fontis</name>
    <dbReference type="NCBI Taxonomy" id="683846"/>
    <lineage>
        <taxon>Archaea</taxon>
        <taxon>Thermoproteota</taxon>
        <taxon>Thermoprotei</taxon>
        <taxon>Fervidicoccales</taxon>
        <taxon>Fervidicoccaceae</taxon>
        <taxon>Fervidicoccus</taxon>
    </lineage>
</organism>
<feature type="domain" description="DOD-type homing endonuclease" evidence="4">
    <location>
        <begin position="479"/>
        <end position="549"/>
    </location>
</feature>
<dbReference type="SUPFAM" id="SSF52540">
    <property type="entry name" value="P-loop containing nucleoside triphosphate hydrolases"/>
    <property type="match status" value="2"/>
</dbReference>
<dbReference type="PRINTS" id="PR00379">
    <property type="entry name" value="INTEIN"/>
</dbReference>
<dbReference type="GO" id="GO:0004519">
    <property type="term" value="F:endonuclease activity"/>
    <property type="evidence" value="ECO:0007669"/>
    <property type="project" value="InterPro"/>
</dbReference>
<sequence length="1132" mass="125346">MQALKTCRNFLNFLKSILSIPTSTPRVDLDLPESPYAPNWKLVLPVKCSVKGEVLRGYRILDCVEVQIRQSNSATIYCLNEPDVSKSELIELVELIVRGATGAFEVAALKGARRYYFDKVLSGIGPLYPILHDPYVEDVALDGPNEPLKVFYRFEGQGWLETNVVIDDVCSSLLAKQLARRIRRPLSPACPLVEGVTQEGHRVAIVLGTEVSRKGSSFVIRRRNVSPPSLPQLVRDNVLSSLQAAYLWLLTELQGFIMIIGGMASGKSVGKDAHLAVRVNGVLRVTTIEDLWNMLVLRGHEIRSVGEMDAIESPNVEVLTIAPNGVEWRKPGYIIRHRHAGRVYRIRTETGRVLEVTPDHSLLAWSMVDGRNGPAISLIPVKPTELNCKCSYLPHLKKLPLPAESESRDEESALRHAYLLGFFTAIGYRDDAICQSANGPPASAQMGASSLEVPLGAAPEADSPSTKCSDSSRCVPRLRAGLEAVEGTVEGGLVPDFFWNKSERWRLAFLAGIIDTRGRVLSSECAVEIPVASRKLAYELLYAFASVDVHAYLRKEGAELLDRACYRILVPIEANRSAISTMASWLDPAKGQQIVNSIEKCSNCCRQSNIVPVEVNCAISLLAKGARCEEGVALDSKLASSGCKNECQSSNCIKRLLGDRLQEILPRGVGLDRVVAVEEDKYEGFVYDIEVPETENFEANGIFVHNTTLMQALLNMMPPTHRIVTIEDTPELHLVVENWDPLITRQVYSETGEARDITLFELSKFALRRRAEYLVIGEVRGEEAKMLAQAAATGHGSMCLEGGEEVFVLDLSSAHEPRVLKKPIGELVDDVLLGRRSLHSLKVLSVDLTRQSVAWQDVRRVYRVWTSTLVAIRTSGGIEVKATPDHPFPVVEGRRVKLKQASTLRPNDTLLLLNSDVAGEALGRGSLRPSDKGHSRLRGFLETDTIVEVSTRLLKEPIPTYDIELGDPHVFVHGSLLLSHNCTFHAHDVKSAVYRLMSEPISLKPSFVSLIWAFVQMRSLVPGVRRVTRVVEVVPRAPNRFALRRIFAWIPGEDAFTPETPAEVLSKSFRLKRAAAMLGTSPSNIEEELAARAELLSSLARKNVDSRELREYLKEYYRLRGGLKGGTLSKQD</sequence>
<gene>
    <name evidence="5" type="ORF">ENM78_00895</name>
</gene>
<evidence type="ECO:0000256" key="1">
    <source>
        <dbReference type="ARBA" id="ARBA00006611"/>
    </source>
</evidence>